<dbReference type="PATRIC" id="fig|1348334.3.peg.4156"/>
<comment type="caution">
    <text evidence="1">The sequence shown here is derived from an EMBL/GenBank/DDBJ whole genome shotgun (WGS) entry which is preliminary data.</text>
</comment>
<protein>
    <submittedName>
        <fullName evidence="1">Uncharacterized protein</fullName>
    </submittedName>
</protein>
<dbReference type="EMBL" id="AUZM01000281">
    <property type="protein sequence ID" value="ERT03669.1"/>
    <property type="molecule type" value="Genomic_DNA"/>
</dbReference>
<proteinExistence type="predicted"/>
<organism evidence="1 3">
    <name type="scientific">Lyngbya aestuarii BL J</name>
    <dbReference type="NCBI Taxonomy" id="1348334"/>
    <lineage>
        <taxon>Bacteria</taxon>
        <taxon>Bacillati</taxon>
        <taxon>Cyanobacteriota</taxon>
        <taxon>Cyanophyceae</taxon>
        <taxon>Oscillatoriophycideae</taxon>
        <taxon>Oscillatoriales</taxon>
        <taxon>Microcoleaceae</taxon>
        <taxon>Lyngbya</taxon>
    </lineage>
</organism>
<dbReference type="Proteomes" id="UP000017127">
    <property type="component" value="Unassembled WGS sequence"/>
</dbReference>
<dbReference type="OrthoDB" id="514895at2"/>
<dbReference type="RefSeq" id="WP_023068004.1">
    <property type="nucleotide sequence ID" value="NZ_AUZM01000050.1"/>
</dbReference>
<gene>
    <name evidence="2" type="ORF">M595_4301</name>
    <name evidence="1" type="ORF">M595_6390</name>
</gene>
<evidence type="ECO:0000313" key="1">
    <source>
        <dbReference type="EMBL" id="ERT03669.1"/>
    </source>
</evidence>
<name>U7Q726_9CYAN</name>
<dbReference type="AlphaFoldDB" id="U7Q726"/>
<sequence>MSEHTITLSEKTYQALLEVAQKQGLTPENWILNQLYRSHSETEPLSEKIGDLIGAIDSQVEPHHQFKPTDFGEQIATKLSKQGLRRPSF</sequence>
<reference evidence="1 3" key="1">
    <citation type="journal article" date="2013" name="Front. Microbiol.">
        <title>Comparative genomic analyses of the cyanobacterium, Lyngbya aestuarii BL J, a powerful hydrogen producer.</title>
        <authorList>
            <person name="Kothari A."/>
            <person name="Vaughn M."/>
            <person name="Garcia-Pichel F."/>
        </authorList>
    </citation>
    <scope>NUCLEOTIDE SEQUENCE [LARGE SCALE GENOMIC DNA]</scope>
    <source>
        <strain evidence="1 3">BL J</strain>
    </source>
</reference>
<evidence type="ECO:0000313" key="2">
    <source>
        <dbReference type="EMBL" id="ERT05704.1"/>
    </source>
</evidence>
<evidence type="ECO:0000313" key="3">
    <source>
        <dbReference type="Proteomes" id="UP000017127"/>
    </source>
</evidence>
<accession>U7Q726</accession>
<keyword evidence="3" id="KW-1185">Reference proteome</keyword>
<dbReference type="EMBL" id="AUZM01000050">
    <property type="protein sequence ID" value="ERT05704.1"/>
    <property type="molecule type" value="Genomic_DNA"/>
</dbReference>